<dbReference type="SUPFAM" id="SSF47413">
    <property type="entry name" value="lambda repressor-like DNA-binding domains"/>
    <property type="match status" value="1"/>
</dbReference>
<keyword evidence="3 6" id="KW-0238">DNA-binding</keyword>
<dbReference type="GO" id="GO:0003700">
    <property type="term" value="F:DNA-binding transcription factor activity"/>
    <property type="evidence" value="ECO:0007669"/>
    <property type="project" value="TreeGrafter"/>
</dbReference>
<evidence type="ECO:0000256" key="2">
    <source>
        <dbReference type="ARBA" id="ARBA00023015"/>
    </source>
</evidence>
<proteinExistence type="predicted"/>
<dbReference type="PANTHER" id="PTHR30146">
    <property type="entry name" value="LACI-RELATED TRANSCRIPTIONAL REPRESSOR"/>
    <property type="match status" value="1"/>
</dbReference>
<dbReference type="EMBL" id="JBETVU010000007">
    <property type="protein sequence ID" value="MES5148391.1"/>
    <property type="molecule type" value="Genomic_DNA"/>
</dbReference>
<keyword evidence="1" id="KW-0678">Repressor</keyword>
<gene>
    <name evidence="6" type="ORF">ABVC42_00245</name>
    <name evidence="7" type="ORF">CEE75_12915</name>
</gene>
<dbReference type="SUPFAM" id="SSF53822">
    <property type="entry name" value="Periplasmic binding protein-like I"/>
    <property type="match status" value="1"/>
</dbReference>
<reference evidence="7 8" key="1">
    <citation type="submission" date="2017-06" db="EMBL/GenBank/DDBJ databases">
        <authorList>
            <person name="Swanenburg J."/>
            <person name="Kort R."/>
        </authorList>
    </citation>
    <scope>NUCLEOTIDE SEQUENCE [LARGE SCALE GENOMIC DNA]</scope>
    <source>
        <strain evidence="7 8">RL05</strain>
    </source>
</reference>
<evidence type="ECO:0000313" key="6">
    <source>
        <dbReference type="EMBL" id="MES5148391.1"/>
    </source>
</evidence>
<comment type="caution">
    <text evidence="7">The sequence shown here is derived from an EMBL/GenBank/DDBJ whole genome shotgun (WGS) entry which is preliminary data.</text>
</comment>
<name>A0A135ZGR2_9LACO</name>
<dbReference type="CDD" id="cd06291">
    <property type="entry name" value="PBP1_Qymf-like"/>
    <property type="match status" value="1"/>
</dbReference>
<evidence type="ECO:0000259" key="5">
    <source>
        <dbReference type="PROSITE" id="PS50932"/>
    </source>
</evidence>
<dbReference type="InterPro" id="IPR010982">
    <property type="entry name" value="Lambda_DNA-bd_dom_sf"/>
</dbReference>
<accession>A0A135ZGR2</accession>
<evidence type="ECO:0000313" key="7">
    <source>
        <dbReference type="EMBL" id="TDN28499.1"/>
    </source>
</evidence>
<dbReference type="Pfam" id="PF13377">
    <property type="entry name" value="Peripla_BP_3"/>
    <property type="match status" value="1"/>
</dbReference>
<dbReference type="GO" id="GO:0000976">
    <property type="term" value="F:transcription cis-regulatory region binding"/>
    <property type="evidence" value="ECO:0007669"/>
    <property type="project" value="TreeGrafter"/>
</dbReference>
<reference evidence="6" key="2">
    <citation type="submission" date="2024-06" db="EMBL/GenBank/DDBJ databases">
        <title>Vaginal Lactobacillus fatty acid response mechanisms reveal a metabolite-targeted strategy for bacterial vaginosis treatment.</title>
        <authorList>
            <person name="Zhu M."/>
            <person name="Blainey P.C."/>
            <person name="Bloom S.M."/>
            <person name="Kwon D.S."/>
        </authorList>
    </citation>
    <scope>NUCLEOTIDE SEQUENCE</scope>
    <source>
        <strain evidence="6">194_F1_1</strain>
    </source>
</reference>
<keyword evidence="4" id="KW-0804">Transcription</keyword>
<protein>
    <submittedName>
        <fullName evidence="6">LacI family DNA-binding transcriptional regulator</fullName>
    </submittedName>
    <submittedName>
        <fullName evidence="7">LacI family transcriptional regulator</fullName>
    </submittedName>
</protein>
<dbReference type="Proteomes" id="UP000295195">
    <property type="component" value="Unassembled WGS sequence"/>
</dbReference>
<dbReference type="Gene3D" id="3.40.50.2300">
    <property type="match status" value="2"/>
</dbReference>
<dbReference type="InterPro" id="IPR028082">
    <property type="entry name" value="Peripla_BP_I"/>
</dbReference>
<evidence type="ECO:0000256" key="3">
    <source>
        <dbReference type="ARBA" id="ARBA00023125"/>
    </source>
</evidence>
<dbReference type="EMBL" id="NKLP01000285">
    <property type="protein sequence ID" value="TDN28499.1"/>
    <property type="molecule type" value="Genomic_DNA"/>
</dbReference>
<dbReference type="RefSeq" id="WP_060463010.1">
    <property type="nucleotide sequence ID" value="NZ_CP083390.1"/>
</dbReference>
<dbReference type="Pfam" id="PF00356">
    <property type="entry name" value="LacI"/>
    <property type="match status" value="1"/>
</dbReference>
<dbReference type="InterPro" id="IPR000843">
    <property type="entry name" value="HTH_LacI"/>
</dbReference>
<dbReference type="CDD" id="cd01392">
    <property type="entry name" value="HTH_LacI"/>
    <property type="match status" value="1"/>
</dbReference>
<dbReference type="PROSITE" id="PS50932">
    <property type="entry name" value="HTH_LACI_2"/>
    <property type="match status" value="1"/>
</dbReference>
<dbReference type="PANTHER" id="PTHR30146:SF95">
    <property type="entry name" value="RIBOSE OPERON REPRESSOR"/>
    <property type="match status" value="1"/>
</dbReference>
<feature type="domain" description="HTH lacI-type" evidence="5">
    <location>
        <begin position="6"/>
        <end position="60"/>
    </location>
</feature>
<evidence type="ECO:0000256" key="4">
    <source>
        <dbReference type="ARBA" id="ARBA00023163"/>
    </source>
</evidence>
<sequence length="331" mass="37475">MCSTNISIKDIARLSGYSVSTVSRVLNNSGRFAQTTRDKILKIAKKYNYQQNTIAVGMRKGSLSIIGILVPDITNQYYASIVKKCEQYFFKKGYLTIVCNTDRNPELEQKYINQLSNHFVDGLVIVSTQPAISKISNMPVVFIDRFPKLSDNMIISSSDNYSGAALATNHLIDKNCHPIMLTTKDNQFSSNQQRMQGFIETAKSRNIEDPKIITLPVNSDNLMSVEKRVLSDIQDLLKQHPRIGIFAVNDNLALFLYRLAIKNNIEVPEELSIVGFDDSPRAREMQLTTIKQDIEKLAITSCDNLLKLLHHDNVFNRKFIIPVALVKRKTT</sequence>
<keyword evidence="2" id="KW-0805">Transcription regulation</keyword>
<evidence type="ECO:0000313" key="9">
    <source>
        <dbReference type="Proteomes" id="UP001434419"/>
    </source>
</evidence>
<dbReference type="Proteomes" id="UP001434419">
    <property type="component" value="Unassembled WGS sequence"/>
</dbReference>
<evidence type="ECO:0000313" key="8">
    <source>
        <dbReference type="Proteomes" id="UP000295195"/>
    </source>
</evidence>
<dbReference type="InterPro" id="IPR046335">
    <property type="entry name" value="LacI/GalR-like_sensor"/>
</dbReference>
<evidence type="ECO:0000256" key="1">
    <source>
        <dbReference type="ARBA" id="ARBA00022491"/>
    </source>
</evidence>
<organism evidence="7 8">
    <name type="scientific">Lactobacillus crispatus</name>
    <dbReference type="NCBI Taxonomy" id="47770"/>
    <lineage>
        <taxon>Bacteria</taxon>
        <taxon>Bacillati</taxon>
        <taxon>Bacillota</taxon>
        <taxon>Bacilli</taxon>
        <taxon>Lactobacillales</taxon>
        <taxon>Lactobacillaceae</taxon>
        <taxon>Lactobacillus</taxon>
    </lineage>
</organism>
<dbReference type="Gene3D" id="1.10.260.40">
    <property type="entry name" value="lambda repressor-like DNA-binding domains"/>
    <property type="match status" value="1"/>
</dbReference>
<keyword evidence="9" id="KW-1185">Reference proteome</keyword>
<dbReference type="AlphaFoldDB" id="A0A135ZGR2"/>
<dbReference type="SMART" id="SM00354">
    <property type="entry name" value="HTH_LACI"/>
    <property type="match status" value="1"/>
</dbReference>